<gene>
    <name evidence="3" type="ORF">GCM10022216_22450</name>
</gene>
<dbReference type="InterPro" id="IPR001296">
    <property type="entry name" value="Glyco_trans_1"/>
</dbReference>
<evidence type="ECO:0000259" key="1">
    <source>
        <dbReference type="Pfam" id="PF00534"/>
    </source>
</evidence>
<organism evidence="3 4">
    <name type="scientific">Sphingobacterium kyonggiense</name>
    <dbReference type="NCBI Taxonomy" id="714075"/>
    <lineage>
        <taxon>Bacteria</taxon>
        <taxon>Pseudomonadati</taxon>
        <taxon>Bacteroidota</taxon>
        <taxon>Sphingobacteriia</taxon>
        <taxon>Sphingobacteriales</taxon>
        <taxon>Sphingobacteriaceae</taxon>
        <taxon>Sphingobacterium</taxon>
    </lineage>
</organism>
<dbReference type="SUPFAM" id="SSF53756">
    <property type="entry name" value="UDP-Glycosyltransferase/glycogen phosphorylase"/>
    <property type="match status" value="1"/>
</dbReference>
<keyword evidence="4" id="KW-1185">Reference proteome</keyword>
<sequence length="375" mass="42866">MRIVYCIAGTYNSGGMERVLANKANYLVKNGFELIIVTSDQKGRMPYFQLDPAIKQYDLEINYCDTVHAKFLRKVMAYKAKQKKHEQKLNALLNDLKADIVISMFDHEVSFLHKIKDGSKKIVEIHFSRYKRLQYGRKGLLGLIDQYRSKQDLFTVQQYDAFVVLTEEDKGYWGELQNISVIPNANSFESTEIAALENKQAIAVGRYDYQKGFEDLINIWSMVHQQVPNWKLNIYGKGELQSNFEQMIKERNLGSSIQLCSPVKDIESAYLTSSMCLLTSRYEGLPMTLLEAQSCGLPLVAYACKCGPKDIIKDDVNGYLIEEGDQKGMAEKIVFLIREEDKRKAMGGEAKSLSSNFGEEKVMQQWISLFNKLLS</sequence>
<evidence type="ECO:0000313" key="4">
    <source>
        <dbReference type="Proteomes" id="UP001500101"/>
    </source>
</evidence>
<accession>A0ABP7YY83</accession>
<dbReference type="Pfam" id="PF00534">
    <property type="entry name" value="Glycos_transf_1"/>
    <property type="match status" value="1"/>
</dbReference>
<evidence type="ECO:0000259" key="2">
    <source>
        <dbReference type="Pfam" id="PF13439"/>
    </source>
</evidence>
<dbReference type="Gene3D" id="3.40.50.2000">
    <property type="entry name" value="Glycogen Phosphorylase B"/>
    <property type="match status" value="2"/>
</dbReference>
<dbReference type="CDD" id="cd03820">
    <property type="entry name" value="GT4_AmsD-like"/>
    <property type="match status" value="1"/>
</dbReference>
<dbReference type="RefSeq" id="WP_344674816.1">
    <property type="nucleotide sequence ID" value="NZ_BAAAZI010000009.1"/>
</dbReference>
<reference evidence="4" key="1">
    <citation type="journal article" date="2019" name="Int. J. Syst. Evol. Microbiol.">
        <title>The Global Catalogue of Microorganisms (GCM) 10K type strain sequencing project: providing services to taxonomists for standard genome sequencing and annotation.</title>
        <authorList>
            <consortium name="The Broad Institute Genomics Platform"/>
            <consortium name="The Broad Institute Genome Sequencing Center for Infectious Disease"/>
            <person name="Wu L."/>
            <person name="Ma J."/>
        </authorList>
    </citation>
    <scope>NUCLEOTIDE SEQUENCE [LARGE SCALE GENOMIC DNA]</scope>
    <source>
        <strain evidence="4">JCM 16704</strain>
    </source>
</reference>
<evidence type="ECO:0000313" key="3">
    <source>
        <dbReference type="EMBL" id="GAA4141979.1"/>
    </source>
</evidence>
<protein>
    <submittedName>
        <fullName evidence="3">Glycosyltransferase family 4 protein</fullName>
    </submittedName>
</protein>
<dbReference type="PANTHER" id="PTHR12526:SF630">
    <property type="entry name" value="GLYCOSYLTRANSFERASE"/>
    <property type="match status" value="1"/>
</dbReference>
<dbReference type="InterPro" id="IPR028098">
    <property type="entry name" value="Glyco_trans_4-like_N"/>
</dbReference>
<name>A0ABP7YY83_9SPHI</name>
<feature type="domain" description="Glycosyl transferase family 1" evidence="1">
    <location>
        <begin position="197"/>
        <end position="351"/>
    </location>
</feature>
<feature type="domain" description="Glycosyltransferase subfamily 4-like N-terminal" evidence="2">
    <location>
        <begin position="14"/>
        <end position="184"/>
    </location>
</feature>
<dbReference type="EMBL" id="BAAAZI010000009">
    <property type="protein sequence ID" value="GAA4141979.1"/>
    <property type="molecule type" value="Genomic_DNA"/>
</dbReference>
<dbReference type="Pfam" id="PF13439">
    <property type="entry name" value="Glyco_transf_4"/>
    <property type="match status" value="1"/>
</dbReference>
<comment type="caution">
    <text evidence="3">The sequence shown here is derived from an EMBL/GenBank/DDBJ whole genome shotgun (WGS) entry which is preliminary data.</text>
</comment>
<proteinExistence type="predicted"/>
<dbReference type="Proteomes" id="UP001500101">
    <property type="component" value="Unassembled WGS sequence"/>
</dbReference>
<dbReference type="PANTHER" id="PTHR12526">
    <property type="entry name" value="GLYCOSYLTRANSFERASE"/>
    <property type="match status" value="1"/>
</dbReference>